<evidence type="ECO:0000256" key="23">
    <source>
        <dbReference type="RuleBase" id="RU000356"/>
    </source>
</evidence>
<feature type="domain" description="FAD-binding FR-type" evidence="25">
    <location>
        <begin position="150"/>
        <end position="255"/>
    </location>
</feature>
<dbReference type="GO" id="GO:0005344">
    <property type="term" value="F:oxygen carrier activity"/>
    <property type="evidence" value="ECO:0007669"/>
    <property type="project" value="UniProtKB-KW"/>
</dbReference>
<dbReference type="PANTHER" id="PTHR43396:SF3">
    <property type="entry name" value="FLAVOHEMOPROTEIN"/>
    <property type="match status" value="1"/>
</dbReference>
<dbReference type="SUPFAM" id="SSF46458">
    <property type="entry name" value="Globin-like"/>
    <property type="match status" value="1"/>
</dbReference>
<comment type="catalytic activity">
    <reaction evidence="21">
        <text>2 nitric oxide + NADH + 2 O2 = 2 nitrate + NAD(+) + H(+)</text>
        <dbReference type="Rhea" id="RHEA:19469"/>
        <dbReference type="ChEBI" id="CHEBI:15378"/>
        <dbReference type="ChEBI" id="CHEBI:15379"/>
        <dbReference type="ChEBI" id="CHEBI:16480"/>
        <dbReference type="ChEBI" id="CHEBI:17632"/>
        <dbReference type="ChEBI" id="CHEBI:57540"/>
        <dbReference type="ChEBI" id="CHEBI:57945"/>
        <dbReference type="EC" id="1.14.12.17"/>
    </reaction>
</comment>
<dbReference type="NCBIfam" id="NF009805">
    <property type="entry name" value="PRK13289.1"/>
    <property type="match status" value="1"/>
</dbReference>
<dbReference type="InterPro" id="IPR017938">
    <property type="entry name" value="Riboflavin_synthase-like_b-brl"/>
</dbReference>
<dbReference type="Gene3D" id="1.10.490.10">
    <property type="entry name" value="Globins"/>
    <property type="match status" value="1"/>
</dbReference>
<evidence type="ECO:0000256" key="17">
    <source>
        <dbReference type="ARBA" id="ARBA00025094"/>
    </source>
</evidence>
<evidence type="ECO:0000259" key="24">
    <source>
        <dbReference type="PROSITE" id="PS01033"/>
    </source>
</evidence>
<keyword evidence="13" id="KW-0521">NADP</keyword>
<keyword evidence="23" id="KW-0813">Transport</keyword>
<dbReference type="InterPro" id="IPR001433">
    <property type="entry name" value="OxRdtase_FAD/NAD-bd"/>
</dbReference>
<dbReference type="InterPro" id="IPR017927">
    <property type="entry name" value="FAD-bd_FR_type"/>
</dbReference>
<comment type="function">
    <text evidence="17">Is involved in NO detoxification in an aerobic process, termed nitric oxide dioxygenase (NOD) reaction that utilizes O(2) and NAD(P)H to convert NO to nitrate, which protects the bacterium from various noxious nitrogen compounds. Therefore, plays a central role in the inducible response to nitrosative stress.</text>
</comment>
<keyword evidence="27" id="KW-1185">Reference proteome</keyword>
<evidence type="ECO:0000256" key="10">
    <source>
        <dbReference type="ARBA" id="ARBA00022630"/>
    </source>
</evidence>
<dbReference type="InterPro" id="IPR012292">
    <property type="entry name" value="Globin/Proto"/>
</dbReference>
<dbReference type="GO" id="GO:0046872">
    <property type="term" value="F:metal ion binding"/>
    <property type="evidence" value="ECO:0007669"/>
    <property type="project" value="UniProtKB-KW"/>
</dbReference>
<accession>A0A7H1NTK5</accession>
<evidence type="ECO:0000256" key="13">
    <source>
        <dbReference type="ARBA" id="ARBA00022857"/>
    </source>
</evidence>
<dbReference type="Gene3D" id="2.40.30.10">
    <property type="entry name" value="Translation factors"/>
    <property type="match status" value="1"/>
</dbReference>
<evidence type="ECO:0000256" key="16">
    <source>
        <dbReference type="ARBA" id="ARBA00023027"/>
    </source>
</evidence>
<evidence type="ECO:0000259" key="25">
    <source>
        <dbReference type="PROSITE" id="PS51384"/>
    </source>
</evidence>
<dbReference type="SUPFAM" id="SSF52343">
    <property type="entry name" value="Ferredoxin reductase-like, C-terminal NADP-linked domain"/>
    <property type="match status" value="1"/>
</dbReference>
<dbReference type="SUPFAM" id="SSF63380">
    <property type="entry name" value="Riboflavin synthase domain-like"/>
    <property type="match status" value="1"/>
</dbReference>
<dbReference type="CDD" id="cd06184">
    <property type="entry name" value="flavohem_like_fad_nad_binding"/>
    <property type="match status" value="1"/>
</dbReference>
<dbReference type="GO" id="GO:0046210">
    <property type="term" value="P:nitric oxide catabolic process"/>
    <property type="evidence" value="ECO:0007669"/>
    <property type="project" value="TreeGrafter"/>
</dbReference>
<keyword evidence="10" id="KW-0285">Flavoprotein</keyword>
<evidence type="ECO:0000256" key="6">
    <source>
        <dbReference type="ARBA" id="ARBA00014637"/>
    </source>
</evidence>
<organism evidence="26 27">
    <name type="scientific">Entomobacter blattae</name>
    <dbReference type="NCBI Taxonomy" id="2762277"/>
    <lineage>
        <taxon>Bacteria</taxon>
        <taxon>Pseudomonadati</taxon>
        <taxon>Pseudomonadota</taxon>
        <taxon>Alphaproteobacteria</taxon>
        <taxon>Acetobacterales</taxon>
        <taxon>Acetobacteraceae</taxon>
        <taxon>Entomobacter</taxon>
    </lineage>
</organism>
<keyword evidence="14 26" id="KW-0560">Oxidoreductase</keyword>
<dbReference type="PROSITE" id="PS51384">
    <property type="entry name" value="FAD_FR"/>
    <property type="match status" value="1"/>
</dbReference>
<dbReference type="CDD" id="cd14776">
    <property type="entry name" value="HmpEc-globin-like"/>
    <property type="match status" value="1"/>
</dbReference>
<dbReference type="GO" id="GO:0071949">
    <property type="term" value="F:FAD binding"/>
    <property type="evidence" value="ECO:0007669"/>
    <property type="project" value="TreeGrafter"/>
</dbReference>
<dbReference type="FunFam" id="3.40.50.80:FF:000010">
    <property type="entry name" value="Flavohemoprotein"/>
    <property type="match status" value="1"/>
</dbReference>
<keyword evidence="8 23" id="KW-0349">Heme</keyword>
<dbReference type="PANTHER" id="PTHR43396">
    <property type="entry name" value="FLAVOHEMOPROTEIN"/>
    <property type="match status" value="1"/>
</dbReference>
<dbReference type="EMBL" id="CP060244">
    <property type="protein sequence ID" value="QNT79115.1"/>
    <property type="molecule type" value="Genomic_DNA"/>
</dbReference>
<dbReference type="KEGG" id="ebla:JGUZn3_19010"/>
<dbReference type="GO" id="GO:0019825">
    <property type="term" value="F:oxygen binding"/>
    <property type="evidence" value="ECO:0007669"/>
    <property type="project" value="InterPro"/>
</dbReference>
<evidence type="ECO:0000256" key="15">
    <source>
        <dbReference type="ARBA" id="ARBA00023004"/>
    </source>
</evidence>
<dbReference type="PROSITE" id="PS01033">
    <property type="entry name" value="GLOBIN"/>
    <property type="match status" value="1"/>
</dbReference>
<comment type="cofactor">
    <cofactor evidence="2">
        <name>FAD</name>
        <dbReference type="ChEBI" id="CHEBI:57692"/>
    </cofactor>
</comment>
<dbReference type="Pfam" id="PF00175">
    <property type="entry name" value="NAD_binding_1"/>
    <property type="match status" value="1"/>
</dbReference>
<dbReference type="GO" id="GO:0071500">
    <property type="term" value="P:cellular response to nitrosative stress"/>
    <property type="evidence" value="ECO:0007669"/>
    <property type="project" value="TreeGrafter"/>
</dbReference>
<evidence type="ECO:0000256" key="3">
    <source>
        <dbReference type="ARBA" id="ARBA00006401"/>
    </source>
</evidence>
<evidence type="ECO:0000313" key="27">
    <source>
        <dbReference type="Proteomes" id="UP000516349"/>
    </source>
</evidence>
<evidence type="ECO:0000256" key="11">
    <source>
        <dbReference type="ARBA" id="ARBA00022723"/>
    </source>
</evidence>
<evidence type="ECO:0000256" key="7">
    <source>
        <dbReference type="ARBA" id="ARBA00022575"/>
    </source>
</evidence>
<evidence type="ECO:0000256" key="1">
    <source>
        <dbReference type="ARBA" id="ARBA00001970"/>
    </source>
</evidence>
<evidence type="ECO:0000256" key="9">
    <source>
        <dbReference type="ARBA" id="ARBA00022621"/>
    </source>
</evidence>
<dbReference type="InterPro" id="IPR039261">
    <property type="entry name" value="FNR_nucleotide-bd"/>
</dbReference>
<dbReference type="Pfam" id="PF00042">
    <property type="entry name" value="Globin"/>
    <property type="match status" value="1"/>
</dbReference>
<evidence type="ECO:0000313" key="26">
    <source>
        <dbReference type="EMBL" id="QNT79115.1"/>
    </source>
</evidence>
<evidence type="ECO:0000256" key="22">
    <source>
        <dbReference type="ARBA" id="ARBA00049433"/>
    </source>
</evidence>
<evidence type="ECO:0000256" key="5">
    <source>
        <dbReference type="ARBA" id="ARBA00012229"/>
    </source>
</evidence>
<dbReference type="FunFam" id="2.40.30.10:FF:000034">
    <property type="entry name" value="Flavohemoprotein"/>
    <property type="match status" value="1"/>
</dbReference>
<dbReference type="GO" id="GO:0020037">
    <property type="term" value="F:heme binding"/>
    <property type="evidence" value="ECO:0007669"/>
    <property type="project" value="InterPro"/>
</dbReference>
<reference evidence="26 27" key="1">
    <citation type="submission" date="2020-08" db="EMBL/GenBank/DDBJ databases">
        <title>Complete genome sequence of Entomobacter blattae G55GP.</title>
        <authorList>
            <person name="Poehlein A."/>
            <person name="Guzman J."/>
            <person name="Daniel R."/>
            <person name="Vilcinskas A."/>
        </authorList>
    </citation>
    <scope>NUCLEOTIDE SEQUENCE [LARGE SCALE GENOMIC DNA]</scope>
    <source>
        <strain evidence="26 27">G55GP</strain>
    </source>
</reference>
<keyword evidence="12" id="KW-0274">FAD</keyword>
<dbReference type="FunFam" id="1.10.490.10:FF:000003">
    <property type="entry name" value="Flavohemoprotein"/>
    <property type="match status" value="1"/>
</dbReference>
<evidence type="ECO:0000256" key="19">
    <source>
        <dbReference type="ARBA" id="ARBA00030929"/>
    </source>
</evidence>
<evidence type="ECO:0000256" key="4">
    <source>
        <dbReference type="ARBA" id="ARBA00008414"/>
    </source>
</evidence>
<dbReference type="GO" id="GO:0009636">
    <property type="term" value="P:response to toxic substance"/>
    <property type="evidence" value="ECO:0007669"/>
    <property type="project" value="UniProtKB-KW"/>
</dbReference>
<sequence length="393" mass="43779">MLDQKTIDVVKSTIPAIVQAGPEVTKHFYKRMLSSNPALQNVFNMAHQRDNTQPKALFDAVCAYAANIENPAQIQEAVERIAQKHVSIGITPEQYSIVGENLLGTIDELLAPGKEVLEAWAKAYGVLADIFINREAEIYTAETSQAGGWKGTREFRVVKKTQESSLIMSFVLEPVDGKPVLKFKPGQYISIYVSDQGWGHRAIRQYSLPCVADGKYYRIAVKQEDKGEVSPFLHANIQEGDIVHLSAPAGDFFMDVAALKGPVALISAGVGQTPVLSMLKTLHAQSYKHPIHWLHCVRSQEAHAFDAEVKEISSQMPQLTTDIWYSRAEGHPQGIHSGRMDLDQVKAYFANPDIVCFMCGPREFMRTVKKQLLSLGVNPEHIHYELFGSFEDI</sequence>
<dbReference type="RefSeq" id="WP_203413304.1">
    <property type="nucleotide sequence ID" value="NZ_CP060244.1"/>
</dbReference>
<dbReference type="InterPro" id="IPR000971">
    <property type="entry name" value="Globin"/>
</dbReference>
<evidence type="ECO:0000256" key="8">
    <source>
        <dbReference type="ARBA" id="ARBA00022617"/>
    </source>
</evidence>
<comment type="cofactor">
    <cofactor evidence="1">
        <name>heme b</name>
        <dbReference type="ChEBI" id="CHEBI:60344"/>
    </cofactor>
</comment>
<dbReference type="InterPro" id="IPR008333">
    <property type="entry name" value="Cbr1-like_FAD-bd_dom"/>
</dbReference>
<dbReference type="EC" id="1.14.12.17" evidence="5"/>
<comment type="similarity">
    <text evidence="3">In the C-terminal section; belongs to the flavoprotein pyridine nucleotide cytochrome reductase family.</text>
</comment>
<dbReference type="Pfam" id="PF00970">
    <property type="entry name" value="FAD_binding_6"/>
    <property type="match status" value="1"/>
</dbReference>
<dbReference type="GO" id="GO:0008941">
    <property type="term" value="F:nitric oxide dioxygenase NAD(P)H activity"/>
    <property type="evidence" value="ECO:0007669"/>
    <property type="project" value="UniProtKB-EC"/>
</dbReference>
<name>A0A7H1NTK5_9PROT</name>
<comment type="catalytic activity">
    <reaction evidence="22">
        <text>2 nitric oxide + NADPH + 2 O2 = 2 nitrate + NADP(+) + H(+)</text>
        <dbReference type="Rhea" id="RHEA:19465"/>
        <dbReference type="ChEBI" id="CHEBI:15378"/>
        <dbReference type="ChEBI" id="CHEBI:15379"/>
        <dbReference type="ChEBI" id="CHEBI:16480"/>
        <dbReference type="ChEBI" id="CHEBI:17632"/>
        <dbReference type="ChEBI" id="CHEBI:57783"/>
        <dbReference type="ChEBI" id="CHEBI:58349"/>
        <dbReference type="EC" id="1.14.12.17"/>
    </reaction>
</comment>
<keyword evidence="16" id="KW-0520">NAD</keyword>
<evidence type="ECO:0000256" key="20">
    <source>
        <dbReference type="ARBA" id="ARBA00033187"/>
    </source>
</evidence>
<dbReference type="AlphaFoldDB" id="A0A7H1NTK5"/>
<dbReference type="Gene3D" id="3.40.50.80">
    <property type="entry name" value="Nucleotide-binding domain of ferredoxin-NADP reductase (FNR) module"/>
    <property type="match status" value="1"/>
</dbReference>
<keyword evidence="15" id="KW-0408">Iron</keyword>
<comment type="similarity">
    <text evidence="4">Belongs to the globin family. Two-domain flavohemoproteins subfamily.</text>
</comment>
<protein>
    <recommendedName>
        <fullName evidence="6">Flavohemoprotein</fullName>
        <ecNumber evidence="5">1.14.12.17</ecNumber>
    </recommendedName>
    <alternativeName>
        <fullName evidence="19">Flavohemoglobin</fullName>
    </alternativeName>
    <alternativeName>
        <fullName evidence="18">Hemoglobin-like protein</fullName>
    </alternativeName>
    <alternativeName>
        <fullName evidence="20">Nitric oxide dioxygenase</fullName>
    </alternativeName>
</protein>
<gene>
    <name evidence="26" type="primary">hmp</name>
    <name evidence="26" type="ORF">JGUZn3_19010</name>
</gene>
<keyword evidence="7" id="KW-0216">Detoxification</keyword>
<keyword evidence="11" id="KW-0479">Metal-binding</keyword>
<dbReference type="InterPro" id="IPR009050">
    <property type="entry name" value="Globin-like_sf"/>
</dbReference>
<evidence type="ECO:0000256" key="14">
    <source>
        <dbReference type="ARBA" id="ARBA00023002"/>
    </source>
</evidence>
<dbReference type="Proteomes" id="UP000516349">
    <property type="component" value="Chromosome"/>
</dbReference>
<evidence type="ECO:0000256" key="12">
    <source>
        <dbReference type="ARBA" id="ARBA00022827"/>
    </source>
</evidence>
<keyword evidence="9 23" id="KW-0561">Oxygen transport</keyword>
<feature type="domain" description="Globin" evidence="24">
    <location>
        <begin position="1"/>
        <end position="136"/>
    </location>
</feature>
<evidence type="ECO:0000256" key="21">
    <source>
        <dbReference type="ARBA" id="ARBA00048649"/>
    </source>
</evidence>
<proteinExistence type="inferred from homology"/>
<evidence type="ECO:0000256" key="2">
    <source>
        <dbReference type="ARBA" id="ARBA00001974"/>
    </source>
</evidence>
<evidence type="ECO:0000256" key="18">
    <source>
        <dbReference type="ARBA" id="ARBA00030024"/>
    </source>
</evidence>